<gene>
    <name evidence="2" type="ORF">J2X26_001147</name>
</gene>
<sequence length="81" mass="8945">MRWYRARTKASLGAALQSIRQRAGTNQSDLAARVGSSRPHLSRLERGTSPQVDTLMKLLDVQGYELVVVPRGSTVTVEPPR</sequence>
<dbReference type="Proteomes" id="UP001239626">
    <property type="component" value="Unassembled WGS sequence"/>
</dbReference>
<feature type="domain" description="HTH cro/C1-type" evidence="1">
    <location>
        <begin position="16"/>
        <end position="69"/>
    </location>
</feature>
<dbReference type="EMBL" id="JAUSVB010000001">
    <property type="protein sequence ID" value="MDQ0372850.1"/>
    <property type="molecule type" value="Genomic_DNA"/>
</dbReference>
<dbReference type="SMART" id="SM00530">
    <property type="entry name" value="HTH_XRE"/>
    <property type="match status" value="1"/>
</dbReference>
<dbReference type="Pfam" id="PF01381">
    <property type="entry name" value="HTH_3"/>
    <property type="match status" value="1"/>
</dbReference>
<comment type="caution">
    <text evidence="2">The sequence shown here is derived from an EMBL/GenBank/DDBJ whole genome shotgun (WGS) entry which is preliminary data.</text>
</comment>
<proteinExistence type="predicted"/>
<accession>A0ABU0ECQ9</accession>
<dbReference type="InterPro" id="IPR001387">
    <property type="entry name" value="Cro/C1-type_HTH"/>
</dbReference>
<dbReference type="SUPFAM" id="SSF47413">
    <property type="entry name" value="lambda repressor-like DNA-binding domains"/>
    <property type="match status" value="1"/>
</dbReference>
<dbReference type="Gene3D" id="1.10.260.40">
    <property type="entry name" value="lambda repressor-like DNA-binding domains"/>
    <property type="match status" value="1"/>
</dbReference>
<organism evidence="2 3">
    <name type="scientific">Cellulomonas humilata</name>
    <dbReference type="NCBI Taxonomy" id="144055"/>
    <lineage>
        <taxon>Bacteria</taxon>
        <taxon>Bacillati</taxon>
        <taxon>Actinomycetota</taxon>
        <taxon>Actinomycetes</taxon>
        <taxon>Micrococcales</taxon>
        <taxon>Cellulomonadaceae</taxon>
        <taxon>Cellulomonas</taxon>
    </lineage>
</organism>
<dbReference type="RefSeq" id="WP_307490551.1">
    <property type="nucleotide sequence ID" value="NZ_JAUSVB010000001.1"/>
</dbReference>
<dbReference type="InterPro" id="IPR010982">
    <property type="entry name" value="Lambda_DNA-bd_dom_sf"/>
</dbReference>
<keyword evidence="3" id="KW-1185">Reference proteome</keyword>
<evidence type="ECO:0000259" key="1">
    <source>
        <dbReference type="PROSITE" id="PS50943"/>
    </source>
</evidence>
<evidence type="ECO:0000313" key="2">
    <source>
        <dbReference type="EMBL" id="MDQ0372850.1"/>
    </source>
</evidence>
<protein>
    <submittedName>
        <fullName evidence="2">Transcriptional regulator with XRE-family HTH domain</fullName>
    </submittedName>
</protein>
<reference evidence="2 3" key="1">
    <citation type="submission" date="2023-07" db="EMBL/GenBank/DDBJ databases">
        <title>Sorghum-associated microbial communities from plants grown in Nebraska, USA.</title>
        <authorList>
            <person name="Schachtman D."/>
        </authorList>
    </citation>
    <scope>NUCLEOTIDE SEQUENCE [LARGE SCALE GENOMIC DNA]</scope>
    <source>
        <strain evidence="2 3">BE332</strain>
    </source>
</reference>
<evidence type="ECO:0000313" key="3">
    <source>
        <dbReference type="Proteomes" id="UP001239626"/>
    </source>
</evidence>
<dbReference type="PROSITE" id="PS50943">
    <property type="entry name" value="HTH_CROC1"/>
    <property type="match status" value="1"/>
</dbReference>
<name>A0ABU0ECQ9_9CELL</name>
<dbReference type="CDD" id="cd00093">
    <property type="entry name" value="HTH_XRE"/>
    <property type="match status" value="1"/>
</dbReference>